<organism evidence="2 3">
    <name type="scientific">Plutella xylostella</name>
    <name type="common">Diamondback moth</name>
    <name type="synonym">Plutella maculipennis</name>
    <dbReference type="NCBI Taxonomy" id="51655"/>
    <lineage>
        <taxon>Eukaryota</taxon>
        <taxon>Metazoa</taxon>
        <taxon>Ecdysozoa</taxon>
        <taxon>Arthropoda</taxon>
        <taxon>Hexapoda</taxon>
        <taxon>Insecta</taxon>
        <taxon>Pterygota</taxon>
        <taxon>Neoptera</taxon>
        <taxon>Endopterygota</taxon>
        <taxon>Lepidoptera</taxon>
        <taxon>Glossata</taxon>
        <taxon>Ditrysia</taxon>
        <taxon>Yponomeutoidea</taxon>
        <taxon>Plutellidae</taxon>
        <taxon>Plutella</taxon>
    </lineage>
</organism>
<sequence length="399" mass="45467">MLLVRRKNLLFESIPSTVKKVIRKRTGKENRDIEDMITLLRGTEPDIIPVFVARDLYKLPPVTFDHLDATSLLKDITLLKAQVQQLRQNSVSSDQLQELRSELQNLKLASIVNVDFEYSNINSKRGGGYCDSGPFGLPHMSSNDIGQEYKTVSCDKEVTNTERMSSYSHPAEKISPVSVVPLIHNNQINKTCAAPVRESLRGVNNIGASDKSTRGNEAMLSTPIKEVLDCPIPSNYDMKLNQVPDEQRKTLAEIVSVDKKDNKDNEGWTIVQARKRKSRFANQTGCAILDPKCKFRAAKTKIPMYLSNVDKESSAKDISDYILEQTGENVTLEKVRMKKLQDYDSYKFFVSRHRLPLFLDKDLWPEDIIFRRFYNLNRNRDPNAITECVSKPPIPKQDD</sequence>
<evidence type="ECO:0008006" key="4">
    <source>
        <dbReference type="Google" id="ProtNLM"/>
    </source>
</evidence>
<protein>
    <recommendedName>
        <fullName evidence="4">Mutant cadherin</fullName>
    </recommendedName>
</protein>
<evidence type="ECO:0000256" key="1">
    <source>
        <dbReference type="SAM" id="Coils"/>
    </source>
</evidence>
<evidence type="ECO:0000313" key="2">
    <source>
        <dbReference type="EMBL" id="KAG7309246.1"/>
    </source>
</evidence>
<keyword evidence="3" id="KW-1185">Reference proteome</keyword>
<proteinExistence type="predicted"/>
<evidence type="ECO:0000313" key="3">
    <source>
        <dbReference type="Proteomes" id="UP000823941"/>
    </source>
</evidence>
<name>A0ABQ7QW56_PLUXY</name>
<dbReference type="Proteomes" id="UP000823941">
    <property type="component" value="Chromosome 7"/>
</dbReference>
<feature type="coiled-coil region" evidence="1">
    <location>
        <begin position="69"/>
        <end position="109"/>
    </location>
</feature>
<gene>
    <name evidence="2" type="ORF">JYU34_005178</name>
</gene>
<reference evidence="2 3" key="1">
    <citation type="submission" date="2021-06" db="EMBL/GenBank/DDBJ databases">
        <title>A haploid diamondback moth (Plutella xylostella L.) genome assembly resolves 31 chromosomes and identifies a diamide resistance mutation.</title>
        <authorList>
            <person name="Ward C.M."/>
            <person name="Perry K.D."/>
            <person name="Baker G."/>
            <person name="Powis K."/>
            <person name="Heckel D.G."/>
            <person name="Baxter S.W."/>
        </authorList>
    </citation>
    <scope>NUCLEOTIDE SEQUENCE [LARGE SCALE GENOMIC DNA]</scope>
    <source>
        <strain evidence="2 3">LV</strain>
        <tissue evidence="2">Single pupa</tissue>
    </source>
</reference>
<accession>A0ABQ7QW56</accession>
<comment type="caution">
    <text evidence="2">The sequence shown here is derived from an EMBL/GenBank/DDBJ whole genome shotgun (WGS) entry which is preliminary data.</text>
</comment>
<dbReference type="EMBL" id="JAHIBW010000007">
    <property type="protein sequence ID" value="KAG7309246.1"/>
    <property type="molecule type" value="Genomic_DNA"/>
</dbReference>
<keyword evidence="1" id="KW-0175">Coiled coil</keyword>